<evidence type="ECO:0000259" key="2">
    <source>
        <dbReference type="Pfam" id="PF05569"/>
    </source>
</evidence>
<evidence type="ECO:0000256" key="1">
    <source>
        <dbReference type="SAM" id="Phobius"/>
    </source>
</evidence>
<accession>A0A7X4GYK8</accession>
<feature type="transmembrane region" description="Helical" evidence="1">
    <location>
        <begin position="6"/>
        <end position="26"/>
    </location>
</feature>
<dbReference type="InterPro" id="IPR052173">
    <property type="entry name" value="Beta-lactam_resp_regulator"/>
</dbReference>
<dbReference type="Pfam" id="PF05569">
    <property type="entry name" value="Peptidase_M56"/>
    <property type="match status" value="1"/>
</dbReference>
<dbReference type="InterPro" id="IPR008756">
    <property type="entry name" value="Peptidase_M56"/>
</dbReference>
<name>A0A7X4GYK8_9BURK</name>
<feature type="transmembrane region" description="Helical" evidence="1">
    <location>
        <begin position="38"/>
        <end position="58"/>
    </location>
</feature>
<dbReference type="PANTHER" id="PTHR34978:SF3">
    <property type="entry name" value="SLR0241 PROTEIN"/>
    <property type="match status" value="1"/>
</dbReference>
<comment type="caution">
    <text evidence="3">The sequence shown here is derived from an EMBL/GenBank/DDBJ whole genome shotgun (WGS) entry which is preliminary data.</text>
</comment>
<keyword evidence="1" id="KW-0472">Membrane</keyword>
<feature type="transmembrane region" description="Helical" evidence="1">
    <location>
        <begin position="98"/>
        <end position="116"/>
    </location>
</feature>
<sequence length="403" mass="43430">MANDILHTLLAASLIAGAVIALLCAARAPLRRAFGAAVAYMAWAAVPIALAATALAMLSTVRMPAQVQQVVAPLRHLASAGLPAAGIAGMPWQQWQTWLAAAWLAVAVAMLAWYGVAHRRYRKQLGPLRRDGSLYHSMHTDEGPAVVGLWRPVIVVPADFAARYTPQEQQLILAHEAVHLRRRDPLMNALCALLQCALWFHPLVHLAARRFRLDQELACDAAVMHAHPGLKRSYADAMLKTQMSTQAALIHCHWQSTHPLKERIMQLQQTPPTRLRRVFGRITITALVAACGYGAMAANAGVASPDKYMVTMKLSAGGESSSPALLVQEGVQAAVTSTGKGGKWCTELMLTKASASSVFVKAVIKHDDRVISSPGLLVPIGETATVGVDDQFKLQLAVSKPRD</sequence>
<dbReference type="EMBL" id="WWCR01000005">
    <property type="protein sequence ID" value="MYM72058.1"/>
    <property type="molecule type" value="Genomic_DNA"/>
</dbReference>
<feature type="domain" description="Peptidase M56" evidence="2">
    <location>
        <begin position="8"/>
        <end position="267"/>
    </location>
</feature>
<dbReference type="CDD" id="cd07341">
    <property type="entry name" value="M56_BlaR1_MecR1_like"/>
    <property type="match status" value="1"/>
</dbReference>
<keyword evidence="1" id="KW-0812">Transmembrane</keyword>
<dbReference type="Proteomes" id="UP000469734">
    <property type="component" value="Unassembled WGS sequence"/>
</dbReference>
<dbReference type="AlphaFoldDB" id="A0A7X4GYK8"/>
<evidence type="ECO:0000313" key="4">
    <source>
        <dbReference type="Proteomes" id="UP000469734"/>
    </source>
</evidence>
<gene>
    <name evidence="3" type="ORF">GTP56_07590</name>
</gene>
<dbReference type="RefSeq" id="WP_161049632.1">
    <property type="nucleotide sequence ID" value="NZ_WWCR01000005.1"/>
</dbReference>
<keyword evidence="1" id="KW-1133">Transmembrane helix</keyword>
<dbReference type="PANTHER" id="PTHR34978">
    <property type="entry name" value="POSSIBLE SENSOR-TRANSDUCER PROTEIN BLAR"/>
    <property type="match status" value="1"/>
</dbReference>
<organism evidence="3 4">
    <name type="scientific">Duganella margarita</name>
    <dbReference type="NCBI Taxonomy" id="2692170"/>
    <lineage>
        <taxon>Bacteria</taxon>
        <taxon>Pseudomonadati</taxon>
        <taxon>Pseudomonadota</taxon>
        <taxon>Betaproteobacteria</taxon>
        <taxon>Burkholderiales</taxon>
        <taxon>Oxalobacteraceae</taxon>
        <taxon>Telluria group</taxon>
        <taxon>Duganella</taxon>
    </lineage>
</organism>
<protein>
    <submittedName>
        <fullName evidence="3">Energy transducer TonB</fullName>
    </submittedName>
</protein>
<proteinExistence type="predicted"/>
<reference evidence="3 4" key="1">
    <citation type="submission" date="2019-12" db="EMBL/GenBank/DDBJ databases">
        <title>Novel species isolated from a subtropical stream in China.</title>
        <authorList>
            <person name="Lu H."/>
        </authorList>
    </citation>
    <scope>NUCLEOTIDE SEQUENCE [LARGE SCALE GENOMIC DNA]</scope>
    <source>
        <strain evidence="3 4">FT134W</strain>
    </source>
</reference>
<evidence type="ECO:0000313" key="3">
    <source>
        <dbReference type="EMBL" id="MYM72058.1"/>
    </source>
</evidence>